<evidence type="ECO:0000256" key="1">
    <source>
        <dbReference type="ARBA" id="ARBA00008655"/>
    </source>
</evidence>
<dbReference type="CDD" id="cd07990">
    <property type="entry name" value="LPLAT_LCLAT1-like"/>
    <property type="match status" value="1"/>
</dbReference>
<name>A0A7J6RKP8_PEROL</name>
<dbReference type="GO" id="GO:0016746">
    <property type="term" value="F:acyltransferase activity"/>
    <property type="evidence" value="ECO:0007669"/>
    <property type="project" value="UniProtKB-KW"/>
</dbReference>
<feature type="region of interest" description="Disordered" evidence="4">
    <location>
        <begin position="868"/>
        <end position="896"/>
    </location>
</feature>
<feature type="compositionally biased region" description="Polar residues" evidence="4">
    <location>
        <begin position="873"/>
        <end position="888"/>
    </location>
</feature>
<dbReference type="InterPro" id="IPR015943">
    <property type="entry name" value="WD40/YVTN_repeat-like_dom_sf"/>
</dbReference>
<dbReference type="PANTHER" id="PTHR10983">
    <property type="entry name" value="1-ACYLGLYCEROL-3-PHOSPHATE ACYLTRANSFERASE-RELATED"/>
    <property type="match status" value="1"/>
</dbReference>
<evidence type="ECO:0000256" key="2">
    <source>
        <dbReference type="ARBA" id="ARBA00022679"/>
    </source>
</evidence>
<evidence type="ECO:0000256" key="4">
    <source>
        <dbReference type="SAM" id="MobiDB-lite"/>
    </source>
</evidence>
<dbReference type="EMBL" id="JABANM010021439">
    <property type="protein sequence ID" value="KAF4721238.1"/>
    <property type="molecule type" value="Genomic_DNA"/>
</dbReference>
<dbReference type="InterPro" id="IPR036322">
    <property type="entry name" value="WD40_repeat_dom_sf"/>
</dbReference>
<feature type="transmembrane region" description="Helical" evidence="5">
    <location>
        <begin position="568"/>
        <end position="593"/>
    </location>
</feature>
<organism evidence="7 8">
    <name type="scientific">Perkinsus olseni</name>
    <name type="common">Perkinsus atlanticus</name>
    <dbReference type="NCBI Taxonomy" id="32597"/>
    <lineage>
        <taxon>Eukaryota</taxon>
        <taxon>Sar</taxon>
        <taxon>Alveolata</taxon>
        <taxon>Perkinsozoa</taxon>
        <taxon>Perkinsea</taxon>
        <taxon>Perkinsida</taxon>
        <taxon>Perkinsidae</taxon>
        <taxon>Perkinsus</taxon>
    </lineage>
</organism>
<evidence type="ECO:0000313" key="8">
    <source>
        <dbReference type="Proteomes" id="UP000574390"/>
    </source>
</evidence>
<evidence type="ECO:0000256" key="5">
    <source>
        <dbReference type="SAM" id="Phobius"/>
    </source>
</evidence>
<dbReference type="GO" id="GO:0012505">
    <property type="term" value="C:endomembrane system"/>
    <property type="evidence" value="ECO:0007669"/>
    <property type="project" value="TreeGrafter"/>
</dbReference>
<evidence type="ECO:0000259" key="6">
    <source>
        <dbReference type="Pfam" id="PF16076"/>
    </source>
</evidence>
<dbReference type="AlphaFoldDB" id="A0A7J6RKP8"/>
<feature type="transmembrane region" description="Helical" evidence="5">
    <location>
        <begin position="613"/>
        <end position="633"/>
    </location>
</feature>
<evidence type="ECO:0000256" key="3">
    <source>
        <dbReference type="ARBA" id="ARBA00023315"/>
    </source>
</evidence>
<dbReference type="Proteomes" id="UP000574390">
    <property type="component" value="Unassembled WGS sequence"/>
</dbReference>
<feature type="domain" description="Acyltransferase C-terminal" evidence="6">
    <location>
        <begin position="814"/>
        <end position="860"/>
    </location>
</feature>
<comment type="similarity">
    <text evidence="1">Belongs to the 1-acyl-sn-glycerol-3-phosphate acyltransferase family.</text>
</comment>
<reference evidence="7 8" key="1">
    <citation type="submission" date="2020-04" db="EMBL/GenBank/DDBJ databases">
        <title>Perkinsus olseni comparative genomics.</title>
        <authorList>
            <person name="Bogema D.R."/>
        </authorList>
    </citation>
    <scope>NUCLEOTIDE SEQUENCE [LARGE SCALE GENOMIC DNA]</scope>
    <source>
        <strain evidence="7">ATCC PRA-205</strain>
    </source>
</reference>
<dbReference type="Pfam" id="PF16076">
    <property type="entry name" value="Acyltransf_C"/>
    <property type="match status" value="1"/>
</dbReference>
<evidence type="ECO:0000313" key="7">
    <source>
        <dbReference type="EMBL" id="KAF4721238.1"/>
    </source>
</evidence>
<feature type="non-terminal residue" evidence="7">
    <location>
        <position position="1"/>
    </location>
</feature>
<proteinExistence type="inferred from homology"/>
<sequence length="1111" mass="123259">IWQYLSVRELGWVLPLTSRALYNLCSHLVAFVWTEDTYRSIVSTGMPDCSGENPMKRHRLPLVDGHHWREKCRNGNTGENTGAGRLGRVCVLVCREEGKVSVCLVLTNAPTRLIGRILPGVHGHEVLSVALHATKGCTMLATVCRDKHLRLFSLFVSPNDKSLRSQLIWSHQFEEVPCRVSFSEDGCHLLLSTEARHGSIWDERSKTYCFQVHSTSAKASPELVCERNNAPFDLGAIEGTSPEGHRLFICGERVALAAAGPYQSLCVWAVPKGDEAPDAVPRVTIRLDLANSGMAHLMKVFTAGDGTCKLALSCSSGHASSSADHLRIVAFNARMTRRSQIVRIVEVPSDGDVVKSCGGGAIVGLEWVSASRIAVHVRDHARDSTLRKLRVKILSHRQDVGWCVEADLPGGNAYSRRASPYYLFLSSSICGHFLAAGCEAGNVFLYSTDPADPAALIRTLPRAHSEVVSDLAWASTSVLADRRTILLASACDDASVKSLLCKATELWFEDSATVAGKARTLGAHLGSFVFDEPPVVLMTMSSPASVRGVDIAWRHPSRRNSPRRFRGILTCLLASIVAISYTIFLLPLAWPLLPLPTTRIRELYRRWIMTVQLLYFGFIGGLVELFCGIRLVITGSEELRDGYLERPLVISNINNGLDAMSMICLCLRLRRLSTLKFIVDDSWRRVPIIGWAMQMMLFPFVHVDAANQSTQRKDRSSLRHHIEYLAAFNDNEGITLAMYPETYVDRDEDGDEQRGTTSSSSSQLRYTSRPWSALLTTAIDALRTFSAIDCCLDVTTGTVDFQPFERATLGSMWRGRFPREVHMYVARYHWSEVPSRREHVREWTADRFELKEDMLQRFYSPLQVLLTSPPPQEQQSSTNDEQQPSRVESSSSSLLDGWDGEEAVSITSNTSSVVDQLDPAMWFSEGPGEPPLEEVLSKEMKFVQYAYTSYMLCFVVALIVHLLIGVLVFRVSTFVLWTVLTICATYAFVTFTVGGFDVLELEVWPRKRNVVLPSDGPLSYGNYVGAQTVGRKEEYAGLGRGGYDPPSTIWGNASGNKITSPLSIFSVGSPSTGSRAFRKDSIAEPSGFRVHLLNHSDTLSDLEPAWLVRTG</sequence>
<keyword evidence="3" id="KW-0012">Acyltransferase</keyword>
<feature type="transmembrane region" description="Helical" evidence="5">
    <location>
        <begin position="975"/>
        <end position="999"/>
    </location>
</feature>
<gene>
    <name evidence="7" type="ORF">FOZ62_028842</name>
</gene>
<keyword evidence="5" id="KW-0472">Membrane</keyword>
<feature type="transmembrane region" description="Helical" evidence="5">
    <location>
        <begin position="947"/>
        <end position="969"/>
    </location>
</feature>
<protein>
    <recommendedName>
        <fullName evidence="6">Acyltransferase C-terminal domain-containing protein</fullName>
    </recommendedName>
</protein>
<dbReference type="SUPFAM" id="SSF50978">
    <property type="entry name" value="WD40 repeat-like"/>
    <property type="match status" value="1"/>
</dbReference>
<keyword evidence="2" id="KW-0808">Transferase</keyword>
<keyword evidence="5" id="KW-0812">Transmembrane</keyword>
<accession>A0A7J6RKP8</accession>
<dbReference type="InterPro" id="IPR032098">
    <property type="entry name" value="Acyltransf_C"/>
</dbReference>
<dbReference type="PANTHER" id="PTHR10983:SF16">
    <property type="entry name" value="LYSOCARDIOLIPIN ACYLTRANSFERASE 1"/>
    <property type="match status" value="1"/>
</dbReference>
<feature type="non-terminal residue" evidence="7">
    <location>
        <position position="1111"/>
    </location>
</feature>
<keyword evidence="5" id="KW-1133">Transmembrane helix</keyword>
<dbReference type="Gene3D" id="2.130.10.10">
    <property type="entry name" value="YVTN repeat-like/Quinoprotein amine dehydrogenase"/>
    <property type="match status" value="2"/>
</dbReference>
<comment type="caution">
    <text evidence="7">The sequence shown here is derived from an EMBL/GenBank/DDBJ whole genome shotgun (WGS) entry which is preliminary data.</text>
</comment>